<dbReference type="GO" id="GO:0005829">
    <property type="term" value="C:cytosol"/>
    <property type="evidence" value="ECO:0007669"/>
    <property type="project" value="TreeGrafter"/>
</dbReference>
<evidence type="ECO:0000313" key="4">
    <source>
        <dbReference type="EMBL" id="SDG35223.1"/>
    </source>
</evidence>
<dbReference type="GO" id="GO:0000287">
    <property type="term" value="F:magnesium ion binding"/>
    <property type="evidence" value="ECO:0007669"/>
    <property type="project" value="InterPro"/>
</dbReference>
<reference evidence="4 5" key="1">
    <citation type="submission" date="2016-10" db="EMBL/GenBank/DDBJ databases">
        <authorList>
            <person name="Varghese N."/>
            <person name="Submissions S."/>
        </authorList>
    </citation>
    <scope>NUCLEOTIDE SEQUENCE [LARGE SCALE GENOMIC DNA]</scope>
    <source>
        <strain evidence="4 5">DSM 18839</strain>
    </source>
</reference>
<dbReference type="PANTHER" id="PTHR12215">
    <property type="entry name" value="PHOSPHOPANTETHEINE TRANSFERASE"/>
    <property type="match status" value="1"/>
</dbReference>
<dbReference type="GO" id="GO:0019878">
    <property type="term" value="P:lysine biosynthetic process via aminoadipic acid"/>
    <property type="evidence" value="ECO:0007669"/>
    <property type="project" value="TreeGrafter"/>
</dbReference>
<name>A0A8G2EZQ5_9PROT</name>
<comment type="caution">
    <text evidence="4">The sequence shown here is derived from an EMBL/GenBank/DDBJ whole genome shotgun (WGS) entry which is preliminary data.</text>
</comment>
<dbReference type="InterPro" id="IPR050559">
    <property type="entry name" value="P-Pant_transferase_sf"/>
</dbReference>
<dbReference type="EMBL" id="FNBW01000015">
    <property type="protein sequence ID" value="SDG35223.1"/>
    <property type="molecule type" value="Genomic_DNA"/>
</dbReference>
<evidence type="ECO:0000313" key="5">
    <source>
        <dbReference type="Proteomes" id="UP000198615"/>
    </source>
</evidence>
<dbReference type="Gene3D" id="3.90.470.20">
    <property type="entry name" value="4'-phosphopantetheinyl transferase domain"/>
    <property type="match status" value="1"/>
</dbReference>
<dbReference type="InterPro" id="IPR037143">
    <property type="entry name" value="4-PPantetheinyl_Trfase_dom_sf"/>
</dbReference>
<evidence type="ECO:0000256" key="2">
    <source>
        <dbReference type="ARBA" id="ARBA00022679"/>
    </source>
</evidence>
<sequence>MFEPVDLSIADSYFAPPELDWLRAQGEAERGGAFMTLWTPKEAFIKATGKGLSQELDRFWFADPSSGPIRIGLAPDLPEDPEHWGFDHRVIPGDYHLAVGCRGPGQVAWRGMPD</sequence>
<dbReference type="Pfam" id="PF01648">
    <property type="entry name" value="ACPS"/>
    <property type="match status" value="1"/>
</dbReference>
<protein>
    <submittedName>
        <fullName evidence="4">4'-phosphopantetheinyl transferase superfamily protein</fullName>
    </submittedName>
</protein>
<keyword evidence="5" id="KW-1185">Reference proteome</keyword>
<organism evidence="4 5">
    <name type="scientific">Thalassobaculum litoreum DSM 18839</name>
    <dbReference type="NCBI Taxonomy" id="1123362"/>
    <lineage>
        <taxon>Bacteria</taxon>
        <taxon>Pseudomonadati</taxon>
        <taxon>Pseudomonadota</taxon>
        <taxon>Alphaproteobacteria</taxon>
        <taxon>Rhodospirillales</taxon>
        <taxon>Thalassobaculaceae</taxon>
        <taxon>Thalassobaculum</taxon>
    </lineage>
</organism>
<dbReference type="AlphaFoldDB" id="A0A8G2EZQ5"/>
<dbReference type="Proteomes" id="UP000198615">
    <property type="component" value="Unassembled WGS sequence"/>
</dbReference>
<evidence type="ECO:0000259" key="3">
    <source>
        <dbReference type="Pfam" id="PF01648"/>
    </source>
</evidence>
<dbReference type="SUPFAM" id="SSF56214">
    <property type="entry name" value="4'-phosphopantetheinyl transferase"/>
    <property type="match status" value="1"/>
</dbReference>
<comment type="similarity">
    <text evidence="1">Belongs to the P-Pant transferase superfamily. Gsp/Sfp/HetI/AcpT family.</text>
</comment>
<accession>A0A8G2EZQ5</accession>
<dbReference type="GO" id="GO:0008897">
    <property type="term" value="F:holo-[acyl-carrier-protein] synthase activity"/>
    <property type="evidence" value="ECO:0007669"/>
    <property type="project" value="InterPro"/>
</dbReference>
<evidence type="ECO:0000256" key="1">
    <source>
        <dbReference type="ARBA" id="ARBA00010990"/>
    </source>
</evidence>
<dbReference type="PANTHER" id="PTHR12215:SF10">
    <property type="entry name" value="L-AMINOADIPATE-SEMIALDEHYDE DEHYDROGENASE-PHOSPHOPANTETHEINYL TRANSFERASE"/>
    <property type="match status" value="1"/>
</dbReference>
<gene>
    <name evidence="4" type="ORF">SAMN05660686_04118</name>
</gene>
<feature type="domain" description="4'-phosphopantetheinyl transferase" evidence="3">
    <location>
        <begin position="6"/>
        <end position="99"/>
    </location>
</feature>
<dbReference type="InterPro" id="IPR008278">
    <property type="entry name" value="4-PPantetheinyl_Trfase_dom"/>
</dbReference>
<proteinExistence type="inferred from homology"/>
<keyword evidence="2 4" id="KW-0808">Transferase</keyword>